<dbReference type="InterPro" id="IPR031061">
    <property type="entry name" value="HMGB_plant"/>
</dbReference>
<protein>
    <submittedName>
        <fullName evidence="6">Uncharacterized protein</fullName>
    </submittedName>
</protein>
<feature type="region of interest" description="Disordered" evidence="5">
    <location>
        <begin position="52"/>
        <end position="76"/>
    </location>
</feature>
<comment type="caution">
    <text evidence="6">The sequence shown here is derived from an EMBL/GenBank/DDBJ whole genome shotgun (WGS) entry which is preliminary data.</text>
</comment>
<feature type="compositionally biased region" description="Acidic residues" evidence="5">
    <location>
        <begin position="192"/>
        <end position="215"/>
    </location>
</feature>
<keyword evidence="3" id="KW-0238">DNA-binding</keyword>
<keyword evidence="7" id="KW-1185">Reference proteome</keyword>
<evidence type="ECO:0000313" key="6">
    <source>
        <dbReference type="EMBL" id="KAJ6987275.1"/>
    </source>
</evidence>
<dbReference type="AlphaFoldDB" id="A0AAD6QDU0"/>
<evidence type="ECO:0000256" key="1">
    <source>
        <dbReference type="ARBA" id="ARBA00004123"/>
    </source>
</evidence>
<evidence type="ECO:0000256" key="2">
    <source>
        <dbReference type="ARBA" id="ARBA00008774"/>
    </source>
</evidence>
<evidence type="ECO:0000256" key="4">
    <source>
        <dbReference type="ARBA" id="ARBA00023242"/>
    </source>
</evidence>
<evidence type="ECO:0000256" key="5">
    <source>
        <dbReference type="SAM" id="MobiDB-lite"/>
    </source>
</evidence>
<accession>A0AAD6QDU0</accession>
<sequence>MGGRDSSRGQGGSEDGKKEVSLHLRTDLSEWFVMYAFISSFRKIGKRKAALKATESSKKRATKEKITKKDPNKPKRPPSSFLVFLYVSLNLIWFSNYNIILKITLWLCNVTNRREEFRKILQTRAPQYEGCLSSGESWRREVEIHVCCKSNELAFSFPSSHYYIMPLQETDDGGADEEDDHKHSHRSKSEVDGQDDSDESGGEDEDDEDEDDDDD</sequence>
<dbReference type="PANTHER" id="PTHR46261:SF14">
    <property type="entry name" value="HIGH MOBILITY GROUP B PROTEIN 1-LIKE ISOFORM X1"/>
    <property type="match status" value="1"/>
</dbReference>
<dbReference type="GO" id="GO:0003677">
    <property type="term" value="F:DNA binding"/>
    <property type="evidence" value="ECO:0007669"/>
    <property type="project" value="UniProtKB-KW"/>
</dbReference>
<comment type="subcellular location">
    <subcellularLocation>
        <location evidence="1">Nucleus</location>
    </subcellularLocation>
</comment>
<feature type="compositionally biased region" description="Basic and acidic residues" evidence="5">
    <location>
        <begin position="55"/>
        <end position="73"/>
    </location>
</feature>
<gene>
    <name evidence="6" type="ORF">NC653_020503</name>
</gene>
<evidence type="ECO:0000313" key="7">
    <source>
        <dbReference type="Proteomes" id="UP001164929"/>
    </source>
</evidence>
<proteinExistence type="inferred from homology"/>
<dbReference type="GO" id="GO:0005634">
    <property type="term" value="C:nucleus"/>
    <property type="evidence" value="ECO:0007669"/>
    <property type="project" value="UniProtKB-SubCell"/>
</dbReference>
<dbReference type="PANTHER" id="PTHR46261">
    <property type="entry name" value="HIGH MOBILITY GROUP B PROTEIN 4-RELATED"/>
    <property type="match status" value="1"/>
</dbReference>
<organism evidence="6 7">
    <name type="scientific">Populus alba x Populus x berolinensis</name>
    <dbReference type="NCBI Taxonomy" id="444605"/>
    <lineage>
        <taxon>Eukaryota</taxon>
        <taxon>Viridiplantae</taxon>
        <taxon>Streptophyta</taxon>
        <taxon>Embryophyta</taxon>
        <taxon>Tracheophyta</taxon>
        <taxon>Spermatophyta</taxon>
        <taxon>Magnoliopsida</taxon>
        <taxon>eudicotyledons</taxon>
        <taxon>Gunneridae</taxon>
        <taxon>Pentapetalae</taxon>
        <taxon>rosids</taxon>
        <taxon>fabids</taxon>
        <taxon>Malpighiales</taxon>
        <taxon>Salicaceae</taxon>
        <taxon>Saliceae</taxon>
        <taxon>Populus</taxon>
    </lineage>
</organism>
<feature type="region of interest" description="Disordered" evidence="5">
    <location>
        <begin position="167"/>
        <end position="215"/>
    </location>
</feature>
<keyword evidence="4" id="KW-0539">Nucleus</keyword>
<name>A0AAD6QDU0_9ROSI</name>
<comment type="similarity">
    <text evidence="2">Belongs to the HMGB family.</text>
</comment>
<reference evidence="6" key="1">
    <citation type="journal article" date="2023" name="Mol. Ecol. Resour.">
        <title>Chromosome-level genome assembly of a triploid poplar Populus alba 'Berolinensis'.</title>
        <authorList>
            <person name="Chen S."/>
            <person name="Yu Y."/>
            <person name="Wang X."/>
            <person name="Wang S."/>
            <person name="Zhang T."/>
            <person name="Zhou Y."/>
            <person name="He R."/>
            <person name="Meng N."/>
            <person name="Wang Y."/>
            <person name="Liu W."/>
            <person name="Liu Z."/>
            <person name="Liu J."/>
            <person name="Guo Q."/>
            <person name="Huang H."/>
            <person name="Sederoff R.R."/>
            <person name="Wang G."/>
            <person name="Qu G."/>
            <person name="Chen S."/>
        </authorList>
    </citation>
    <scope>NUCLEOTIDE SEQUENCE</scope>
    <source>
        <strain evidence="6">SC-2020</strain>
    </source>
</reference>
<dbReference type="EMBL" id="JAQIZT010000008">
    <property type="protein sequence ID" value="KAJ6987275.1"/>
    <property type="molecule type" value="Genomic_DNA"/>
</dbReference>
<feature type="compositionally biased region" description="Acidic residues" evidence="5">
    <location>
        <begin position="169"/>
        <end position="179"/>
    </location>
</feature>
<evidence type="ECO:0000256" key="3">
    <source>
        <dbReference type="ARBA" id="ARBA00023125"/>
    </source>
</evidence>
<dbReference type="Proteomes" id="UP001164929">
    <property type="component" value="Chromosome 8"/>
</dbReference>